<evidence type="ECO:0000256" key="7">
    <source>
        <dbReference type="ARBA" id="ARBA00022723"/>
    </source>
</evidence>
<dbReference type="Gene3D" id="3.40.50.20">
    <property type="match status" value="2"/>
</dbReference>
<dbReference type="Pfam" id="PF02787">
    <property type="entry name" value="CPSase_L_D3"/>
    <property type="match status" value="1"/>
</dbReference>
<comment type="caution">
    <text evidence="19">The sequence shown here is derived from an EMBL/GenBank/DDBJ whole genome shotgun (WGS) entry which is preliminary data.</text>
</comment>
<dbReference type="Pfam" id="PF25596">
    <property type="entry name" value="CPSase_L_D1"/>
    <property type="match status" value="2"/>
</dbReference>
<sequence>MYGNPKKILVIGSGPIVIGQAAEFDYSGTQACQALKEEGYHVLLVNSNPATIMTDKTTADEIYMEPLTVEYVKTIIIKEKPQALLATLGGQTALNIAYELDQENFLQDHQVTLLGVTAETIRKGEDRLLFKELMLDIHEPVPESRIVTSIKEAKEVASEFDFPLIVRPAYTLGGTGGGICHNLEELESVTGNGLSLSPIGQCLVERSIKGFKEVEMEVMRDSYGQAVIVCHMENLDPVGVHTGDSIVVSPCQTLSDKDYQMLRTSALKIISHLSIVGGCNIQFALHPNTKQYYIIEVNPRVSRSSALASKATGYPIAKIAAKLAVGKGLHEIQNPITKTTYACYEPVLDYAVVKIPVFPSEKFGLEPDQLGTQMKATGEVMAIGRTFEEALMKGIRSVSRKYEQYWLGQVDWEEGNLTRLSSPDHHRIFLIAEAFRRGVSVDTIFEVSEVDRYFLYKIKKIIDVESKIKSQRVDAKLLLKAKKMGLSDYQIALLKGSAEQDIYKKRIASQMLPVYKMVDTCAGEFESYTPYYYSTYEQFNDVSPSHKEKIVILGSGPIQVGQGIEFDYATVHAIQAVKDNGFESIIINNNPETVSTDFSISDKLYFEPLTVEDVMNIIDFEQPMGVLVQFGGQLAINLAKQLKDRGVNVLGTSVESIEIGENRGELVCALEELSILHPNGETVLTINRAREVVSDLGYPLIVRPSYVIGGSDMEIITHHGELESYLSRYDFAKGNPLHIDQYIEGIELELDAICDGEKAVIPAVLEHIERSGVHSGDSMAIYPPRKLGKKVLDELTELTNKLTRFLKIKGLVNIQAVYSNQQIYLIEINLRSSRTLPFISKISDLNMAALATNCQLGYSLSSDDRSKNERPRDDVFYVKAPVFSFSKMTAIDPILTPEMKSTGEVIGYDKQFDLAVLKSFQAAGLSFGIREEQALILVDFINGQLEQVLERLSCHTSEFLFVEGEKKGTGHLNQNIKTISLSEDTLSELMRKMKRKSIGIVIDLRRGKSKWEKELRKNAVQHNIPLFTNVDTLSLFVASLETKEKMEDQKLVVRPFYEKENVPLR</sequence>
<evidence type="ECO:0000256" key="11">
    <source>
        <dbReference type="ARBA" id="ARBA00022842"/>
    </source>
</evidence>
<keyword evidence="10 16" id="KW-0067">ATP-binding</keyword>
<comment type="catalytic activity">
    <reaction evidence="14">
        <text>hydrogencarbonate + NH4(+) + 2 ATP = carbamoyl phosphate + 2 ADP + phosphate + 2 H(+)</text>
        <dbReference type="Rhea" id="RHEA:18029"/>
        <dbReference type="ChEBI" id="CHEBI:15378"/>
        <dbReference type="ChEBI" id="CHEBI:17544"/>
        <dbReference type="ChEBI" id="CHEBI:28938"/>
        <dbReference type="ChEBI" id="CHEBI:30616"/>
        <dbReference type="ChEBI" id="CHEBI:43474"/>
        <dbReference type="ChEBI" id="CHEBI:58228"/>
        <dbReference type="ChEBI" id="CHEBI:456216"/>
        <dbReference type="EC" id="6.3.4.16"/>
    </reaction>
</comment>
<dbReference type="PANTHER" id="PTHR11405:SF53">
    <property type="entry name" value="CARBAMOYL-PHOSPHATE SYNTHASE [AMMONIA], MITOCHONDRIAL"/>
    <property type="match status" value="1"/>
</dbReference>
<dbReference type="GO" id="GO:0005524">
    <property type="term" value="F:ATP binding"/>
    <property type="evidence" value="ECO:0007669"/>
    <property type="project" value="UniProtKB-UniRule"/>
</dbReference>
<evidence type="ECO:0000256" key="10">
    <source>
        <dbReference type="ARBA" id="ARBA00022840"/>
    </source>
</evidence>
<dbReference type="Gene3D" id="3.40.50.1380">
    <property type="entry name" value="Methylglyoxal synthase-like domain"/>
    <property type="match status" value="1"/>
</dbReference>
<evidence type="ECO:0000256" key="1">
    <source>
        <dbReference type="ARBA" id="ARBA00001936"/>
    </source>
</evidence>
<dbReference type="GO" id="GO:0046872">
    <property type="term" value="F:metal ion binding"/>
    <property type="evidence" value="ECO:0007669"/>
    <property type="project" value="UniProtKB-KW"/>
</dbReference>
<evidence type="ECO:0000256" key="2">
    <source>
        <dbReference type="ARBA" id="ARBA00005077"/>
    </source>
</evidence>
<dbReference type="SUPFAM" id="SSF56059">
    <property type="entry name" value="Glutathione synthetase ATP-binding domain-like"/>
    <property type="match status" value="2"/>
</dbReference>
<comment type="cofactor">
    <cofactor evidence="1">
        <name>Mn(2+)</name>
        <dbReference type="ChEBI" id="CHEBI:29035"/>
    </cofactor>
</comment>
<dbReference type="SUPFAM" id="SSF48108">
    <property type="entry name" value="Carbamoyl phosphate synthetase, large subunit connection domain"/>
    <property type="match status" value="1"/>
</dbReference>
<reference evidence="20" key="1">
    <citation type="submission" date="2016-01" db="EMBL/GenBank/DDBJ databases">
        <title>Whole genome sequencing of Bhargavaea cecembensis T14.</title>
        <authorList>
            <person name="Hong K.W."/>
        </authorList>
    </citation>
    <scope>NUCLEOTIDE SEQUENCE [LARGE SCALE GENOMIC DNA]</scope>
    <source>
        <strain evidence="20">M19</strain>
    </source>
</reference>
<dbReference type="PROSITE" id="PS51855">
    <property type="entry name" value="MGS"/>
    <property type="match status" value="1"/>
</dbReference>
<dbReference type="InterPro" id="IPR013815">
    <property type="entry name" value="ATP_grasp_subdomain_1"/>
</dbReference>
<evidence type="ECO:0000256" key="14">
    <source>
        <dbReference type="ARBA" id="ARBA00047359"/>
    </source>
</evidence>
<feature type="domain" description="MGS-like" evidence="18">
    <location>
        <begin position="897"/>
        <end position="1065"/>
    </location>
</feature>
<dbReference type="FunFam" id="3.40.50.20:FF:000001">
    <property type="entry name" value="Carbamoyl-phosphate synthase large chain"/>
    <property type="match status" value="2"/>
</dbReference>
<keyword evidence="9 16" id="KW-0547">Nucleotide-binding</keyword>
<dbReference type="InterPro" id="IPR058047">
    <property type="entry name" value="CPSase_preATP-grasp"/>
</dbReference>
<dbReference type="GO" id="GO:0006221">
    <property type="term" value="P:pyrimidine nucleotide biosynthetic process"/>
    <property type="evidence" value="ECO:0007669"/>
    <property type="project" value="UniProtKB-KW"/>
</dbReference>
<dbReference type="NCBIfam" id="TIGR01369">
    <property type="entry name" value="CPSaseII_lrg"/>
    <property type="match status" value="1"/>
</dbReference>
<dbReference type="PROSITE" id="PS50975">
    <property type="entry name" value="ATP_GRASP"/>
    <property type="match status" value="2"/>
</dbReference>
<organism evidence="19 20">
    <name type="scientific">Rossellomorea marisflavi</name>
    <dbReference type="NCBI Taxonomy" id="189381"/>
    <lineage>
        <taxon>Bacteria</taxon>
        <taxon>Bacillati</taxon>
        <taxon>Bacillota</taxon>
        <taxon>Bacilli</taxon>
        <taxon>Bacillales</taxon>
        <taxon>Bacillaceae</taxon>
        <taxon>Rossellomorea</taxon>
    </lineage>
</organism>
<keyword evidence="5" id="KW-0436">Ligase</keyword>
<dbReference type="Gene3D" id="3.30.1490.20">
    <property type="entry name" value="ATP-grasp fold, A domain"/>
    <property type="match status" value="1"/>
</dbReference>
<comment type="similarity">
    <text evidence="3">Belongs to the CarB family.</text>
</comment>
<keyword evidence="6" id="KW-0028">Amino-acid biosynthesis</keyword>
<protein>
    <submittedName>
        <fullName evidence="19">Carbamoyl phosphate synthase large subunit</fullName>
    </submittedName>
</protein>
<dbReference type="PROSITE" id="PS00867">
    <property type="entry name" value="CPSASE_2"/>
    <property type="match status" value="2"/>
</dbReference>
<dbReference type="GO" id="GO:0004088">
    <property type="term" value="F:carbamoyl-phosphate synthase (glutamine-hydrolyzing) activity"/>
    <property type="evidence" value="ECO:0007669"/>
    <property type="project" value="UniProtKB-EC"/>
</dbReference>
<dbReference type="InterPro" id="IPR011607">
    <property type="entry name" value="MGS-like_dom"/>
</dbReference>
<keyword evidence="11" id="KW-0460">Magnesium</keyword>
<feature type="domain" description="ATP-grasp" evidence="17">
    <location>
        <begin position="667"/>
        <end position="856"/>
    </location>
</feature>
<dbReference type="EMBL" id="LQQY01000009">
    <property type="protein sequence ID" value="KZE50911.1"/>
    <property type="molecule type" value="Genomic_DNA"/>
</dbReference>
<keyword evidence="12" id="KW-0665">Pyrimidine biosynthesis</keyword>
<dbReference type="FunFam" id="3.30.470.20:FF:000001">
    <property type="entry name" value="Carbamoyl-phosphate synthase large chain"/>
    <property type="match status" value="1"/>
</dbReference>
<dbReference type="FunFam" id="1.10.1030.10:FF:000002">
    <property type="entry name" value="Carbamoyl-phosphate synthase large chain"/>
    <property type="match status" value="1"/>
</dbReference>
<evidence type="ECO:0000313" key="20">
    <source>
        <dbReference type="Proteomes" id="UP000076510"/>
    </source>
</evidence>
<accession>A0A163LSW8</accession>
<dbReference type="RefSeq" id="WP_063190875.1">
    <property type="nucleotide sequence ID" value="NZ_JBLGCT010000001.1"/>
</dbReference>
<dbReference type="FunFam" id="3.30.470.20:FF:000026">
    <property type="entry name" value="Carbamoyl-phosphate synthase large chain"/>
    <property type="match status" value="1"/>
</dbReference>
<dbReference type="PROSITE" id="PS00866">
    <property type="entry name" value="CPSASE_1"/>
    <property type="match status" value="1"/>
</dbReference>
<keyword evidence="7" id="KW-0479">Metal-binding</keyword>
<dbReference type="OrthoDB" id="9804197at2"/>
<evidence type="ECO:0000256" key="15">
    <source>
        <dbReference type="ARBA" id="ARBA00048816"/>
    </source>
</evidence>
<dbReference type="SUPFAM" id="SSF52440">
    <property type="entry name" value="PreATP-grasp domain"/>
    <property type="match status" value="2"/>
</dbReference>
<dbReference type="InterPro" id="IPR005483">
    <property type="entry name" value="CPSase_dom"/>
</dbReference>
<evidence type="ECO:0000259" key="18">
    <source>
        <dbReference type="PROSITE" id="PS51855"/>
    </source>
</evidence>
<dbReference type="InterPro" id="IPR011761">
    <property type="entry name" value="ATP-grasp"/>
</dbReference>
<dbReference type="NCBIfam" id="NF003671">
    <property type="entry name" value="PRK05294.1"/>
    <property type="match status" value="1"/>
</dbReference>
<dbReference type="GO" id="GO:0005737">
    <property type="term" value="C:cytoplasm"/>
    <property type="evidence" value="ECO:0007669"/>
    <property type="project" value="TreeGrafter"/>
</dbReference>
<dbReference type="PRINTS" id="PR00098">
    <property type="entry name" value="CPSASE"/>
</dbReference>
<evidence type="ECO:0000256" key="3">
    <source>
        <dbReference type="ARBA" id="ARBA00009799"/>
    </source>
</evidence>
<dbReference type="InterPro" id="IPR016185">
    <property type="entry name" value="PreATP-grasp_dom_sf"/>
</dbReference>
<dbReference type="InterPro" id="IPR006275">
    <property type="entry name" value="CPSase_lsu"/>
</dbReference>
<evidence type="ECO:0000256" key="16">
    <source>
        <dbReference type="PROSITE-ProRule" id="PRU00409"/>
    </source>
</evidence>
<dbReference type="NCBIfam" id="NF009455">
    <property type="entry name" value="PRK12815.1"/>
    <property type="match status" value="1"/>
</dbReference>
<name>A0A163LSW8_9BACI</name>
<dbReference type="InterPro" id="IPR005479">
    <property type="entry name" value="CPAse_ATP-bd"/>
</dbReference>
<evidence type="ECO:0000256" key="5">
    <source>
        <dbReference type="ARBA" id="ARBA00022598"/>
    </source>
</evidence>
<dbReference type="Pfam" id="PF02786">
    <property type="entry name" value="CPSase_L_D2"/>
    <property type="match status" value="2"/>
</dbReference>
<keyword evidence="4" id="KW-0055">Arginine biosynthesis</keyword>
<dbReference type="SUPFAM" id="SSF52335">
    <property type="entry name" value="Methylglyoxal synthase-like"/>
    <property type="match status" value="1"/>
</dbReference>
<keyword evidence="8" id="KW-0677">Repeat</keyword>
<proteinExistence type="inferred from homology"/>
<evidence type="ECO:0000256" key="6">
    <source>
        <dbReference type="ARBA" id="ARBA00022605"/>
    </source>
</evidence>
<dbReference type="SMART" id="SM01096">
    <property type="entry name" value="CPSase_L_D3"/>
    <property type="match status" value="1"/>
</dbReference>
<evidence type="ECO:0000256" key="12">
    <source>
        <dbReference type="ARBA" id="ARBA00022975"/>
    </source>
</evidence>
<evidence type="ECO:0000259" key="17">
    <source>
        <dbReference type="PROSITE" id="PS50975"/>
    </source>
</evidence>
<dbReference type="GO" id="GO:0004087">
    <property type="term" value="F:carbamoyl-phosphate synthase (ammonia) activity"/>
    <property type="evidence" value="ECO:0007669"/>
    <property type="project" value="UniProtKB-EC"/>
</dbReference>
<dbReference type="PANTHER" id="PTHR11405">
    <property type="entry name" value="CARBAMOYLTRANSFERASE FAMILY MEMBER"/>
    <property type="match status" value="1"/>
</dbReference>
<dbReference type="AlphaFoldDB" id="A0A163LSW8"/>
<gene>
    <name evidence="19" type="ORF">AV649_16170</name>
</gene>
<dbReference type="InterPro" id="IPR036897">
    <property type="entry name" value="CarbamoylP_synth_lsu_oligo_sf"/>
</dbReference>
<keyword evidence="13" id="KW-0464">Manganese</keyword>
<comment type="catalytic activity">
    <reaction evidence="15">
        <text>hydrogencarbonate + L-glutamine + 2 ATP + H2O = carbamoyl phosphate + L-glutamate + 2 ADP + phosphate + 2 H(+)</text>
        <dbReference type="Rhea" id="RHEA:18633"/>
        <dbReference type="ChEBI" id="CHEBI:15377"/>
        <dbReference type="ChEBI" id="CHEBI:15378"/>
        <dbReference type="ChEBI" id="CHEBI:17544"/>
        <dbReference type="ChEBI" id="CHEBI:29985"/>
        <dbReference type="ChEBI" id="CHEBI:30616"/>
        <dbReference type="ChEBI" id="CHEBI:43474"/>
        <dbReference type="ChEBI" id="CHEBI:58228"/>
        <dbReference type="ChEBI" id="CHEBI:58359"/>
        <dbReference type="ChEBI" id="CHEBI:456216"/>
        <dbReference type="EC" id="6.3.5.5"/>
    </reaction>
</comment>
<dbReference type="GO" id="GO:0006526">
    <property type="term" value="P:L-arginine biosynthetic process"/>
    <property type="evidence" value="ECO:0007669"/>
    <property type="project" value="UniProtKB-KW"/>
</dbReference>
<dbReference type="Gene3D" id="1.10.1030.10">
    <property type="entry name" value="Carbamoyl-phosphate synthetase, large subunit oligomerisation domain"/>
    <property type="match status" value="1"/>
</dbReference>
<evidence type="ECO:0000313" key="19">
    <source>
        <dbReference type="EMBL" id="KZE50911.1"/>
    </source>
</evidence>
<evidence type="ECO:0000256" key="9">
    <source>
        <dbReference type="ARBA" id="ARBA00022741"/>
    </source>
</evidence>
<dbReference type="Proteomes" id="UP000076510">
    <property type="component" value="Unassembled WGS sequence"/>
</dbReference>
<comment type="pathway">
    <text evidence="2">Amino-acid biosynthesis; L-arginine biosynthesis; carbamoyl phosphate from bicarbonate: step 1/1.</text>
</comment>
<evidence type="ECO:0000256" key="13">
    <source>
        <dbReference type="ARBA" id="ARBA00023211"/>
    </source>
</evidence>
<dbReference type="InterPro" id="IPR036914">
    <property type="entry name" value="MGS-like_dom_sf"/>
</dbReference>
<dbReference type="InterPro" id="IPR005480">
    <property type="entry name" value="CPSase_lsu_oligo"/>
</dbReference>
<dbReference type="Gene3D" id="3.30.470.20">
    <property type="entry name" value="ATP-grasp fold, B domain"/>
    <property type="match status" value="2"/>
</dbReference>
<feature type="domain" description="ATP-grasp" evidence="17">
    <location>
        <begin position="131"/>
        <end position="325"/>
    </location>
</feature>
<evidence type="ECO:0000256" key="8">
    <source>
        <dbReference type="ARBA" id="ARBA00022737"/>
    </source>
</evidence>
<dbReference type="GO" id="GO:0006541">
    <property type="term" value="P:glutamine metabolic process"/>
    <property type="evidence" value="ECO:0007669"/>
    <property type="project" value="TreeGrafter"/>
</dbReference>
<evidence type="ECO:0000256" key="4">
    <source>
        <dbReference type="ARBA" id="ARBA00022571"/>
    </source>
</evidence>